<dbReference type="PANTHER" id="PTHR10201">
    <property type="entry name" value="MATRIX METALLOPROTEINASE"/>
    <property type="match status" value="1"/>
</dbReference>
<feature type="binding site" evidence="10">
    <location>
        <position position="310"/>
    </location>
    <ligand>
        <name>Zn(2+)</name>
        <dbReference type="ChEBI" id="CHEBI:29105"/>
        <label>2</label>
        <note>catalytic</note>
    </ligand>
</feature>
<keyword evidence="4 12" id="KW-0732">Signal</keyword>
<dbReference type="Proteomes" id="UP000822688">
    <property type="component" value="Chromosome 12"/>
</dbReference>
<evidence type="ECO:0000313" key="14">
    <source>
        <dbReference type="EMBL" id="KAG0554298.1"/>
    </source>
</evidence>
<keyword evidence="15" id="KW-1185">Reference proteome</keyword>
<feature type="binding site" evidence="10">
    <location>
        <position position="281"/>
    </location>
    <ligand>
        <name>Zn(2+)</name>
        <dbReference type="ChEBI" id="CHEBI:29105"/>
        <label>1</label>
    </ligand>
</feature>
<reference evidence="14" key="1">
    <citation type="submission" date="2020-06" db="EMBL/GenBank/DDBJ databases">
        <title>WGS assembly of Ceratodon purpureus strain R40.</title>
        <authorList>
            <person name="Carey S.B."/>
            <person name="Jenkins J."/>
            <person name="Shu S."/>
            <person name="Lovell J.T."/>
            <person name="Sreedasyam A."/>
            <person name="Maumus F."/>
            <person name="Tiley G.P."/>
            <person name="Fernandez-Pozo N."/>
            <person name="Barry K."/>
            <person name="Chen C."/>
            <person name="Wang M."/>
            <person name="Lipzen A."/>
            <person name="Daum C."/>
            <person name="Saski C.A."/>
            <person name="Payton A.C."/>
            <person name="Mcbreen J.C."/>
            <person name="Conrad R.E."/>
            <person name="Kollar L.M."/>
            <person name="Olsson S."/>
            <person name="Huttunen S."/>
            <person name="Landis J.B."/>
            <person name="Wickett N.J."/>
            <person name="Johnson M.G."/>
            <person name="Rensing S.A."/>
            <person name="Grimwood J."/>
            <person name="Schmutz J."/>
            <person name="Mcdaniel S.F."/>
        </authorList>
    </citation>
    <scope>NUCLEOTIDE SEQUENCE</scope>
    <source>
        <strain evidence="14">R40</strain>
    </source>
</reference>
<dbReference type="FunFam" id="3.40.390.10:FF:000018">
    <property type="entry name" value="Metalloendoproteinase 1"/>
    <property type="match status" value="1"/>
</dbReference>
<dbReference type="GO" id="GO:0030574">
    <property type="term" value="P:collagen catabolic process"/>
    <property type="evidence" value="ECO:0007669"/>
    <property type="project" value="TreeGrafter"/>
</dbReference>
<feature type="binding site" description="in inhibited form" evidence="10">
    <location>
        <position position="153"/>
    </location>
    <ligand>
        <name>Zn(2+)</name>
        <dbReference type="ChEBI" id="CHEBI:29105"/>
        <label>2</label>
        <note>catalytic</note>
    </ligand>
</feature>
<dbReference type="Gene3D" id="3.40.390.10">
    <property type="entry name" value="Collagenase (Catalytic Domain)"/>
    <property type="match status" value="1"/>
</dbReference>
<feature type="binding site" evidence="10">
    <location>
        <position position="246"/>
    </location>
    <ligand>
        <name>Ca(2+)</name>
        <dbReference type="ChEBI" id="CHEBI:29108"/>
        <label>2</label>
    </ligand>
</feature>
<dbReference type="Pfam" id="PF00413">
    <property type="entry name" value="Peptidase_M10"/>
    <property type="match status" value="1"/>
</dbReference>
<evidence type="ECO:0000256" key="5">
    <source>
        <dbReference type="ARBA" id="ARBA00022801"/>
    </source>
</evidence>
<feature type="binding site" evidence="10">
    <location>
        <position position="263"/>
    </location>
    <ligand>
        <name>Ca(2+)</name>
        <dbReference type="ChEBI" id="CHEBI:29108"/>
        <label>3</label>
    </ligand>
</feature>
<protein>
    <recommendedName>
        <fullName evidence="13">Peptidase metallopeptidase domain-containing protein</fullName>
    </recommendedName>
</protein>
<dbReference type="GO" id="GO:0031012">
    <property type="term" value="C:extracellular matrix"/>
    <property type="evidence" value="ECO:0007669"/>
    <property type="project" value="InterPro"/>
</dbReference>
<feature type="signal peptide" evidence="12">
    <location>
        <begin position="1"/>
        <end position="30"/>
    </location>
</feature>
<evidence type="ECO:0000256" key="12">
    <source>
        <dbReference type="SAM" id="SignalP"/>
    </source>
</evidence>
<keyword evidence="3 10" id="KW-0479">Metal-binding</keyword>
<keyword evidence="8" id="KW-0325">Glycoprotein</keyword>
<feature type="binding site" evidence="10">
    <location>
        <position position="271"/>
    </location>
    <ligand>
        <name>Zn(2+)</name>
        <dbReference type="ChEBI" id="CHEBI:29105"/>
        <label>1</label>
    </ligand>
</feature>
<dbReference type="InterPro" id="IPR021190">
    <property type="entry name" value="Pept_M10A"/>
</dbReference>
<keyword evidence="10" id="KW-0106">Calcium</keyword>
<dbReference type="GO" id="GO:0030198">
    <property type="term" value="P:extracellular matrix organization"/>
    <property type="evidence" value="ECO:0007669"/>
    <property type="project" value="TreeGrafter"/>
</dbReference>
<evidence type="ECO:0000259" key="13">
    <source>
        <dbReference type="SMART" id="SM00235"/>
    </source>
</evidence>
<dbReference type="SUPFAM" id="SSF55486">
    <property type="entry name" value="Metalloproteases ('zincins'), catalytic domain"/>
    <property type="match status" value="1"/>
</dbReference>
<dbReference type="AlphaFoldDB" id="A0A8T0G8T0"/>
<evidence type="ECO:0000256" key="4">
    <source>
        <dbReference type="ARBA" id="ARBA00022729"/>
    </source>
</evidence>
<evidence type="ECO:0000256" key="8">
    <source>
        <dbReference type="ARBA" id="ARBA00023180"/>
    </source>
</evidence>
<evidence type="ECO:0000256" key="10">
    <source>
        <dbReference type="PIRSR" id="PIRSR621190-2"/>
    </source>
</evidence>
<feature type="binding site" evidence="10">
    <location>
        <position position="286"/>
    </location>
    <ligand>
        <name>Ca(2+)</name>
        <dbReference type="ChEBI" id="CHEBI:29108"/>
        <label>1</label>
    </ligand>
</feature>
<dbReference type="GO" id="GO:0008270">
    <property type="term" value="F:zinc ion binding"/>
    <property type="evidence" value="ECO:0007669"/>
    <property type="project" value="InterPro"/>
</dbReference>
<feature type="binding site" evidence="10">
    <location>
        <position position="328"/>
    </location>
    <ligand>
        <name>Zn(2+)</name>
        <dbReference type="ChEBI" id="CHEBI:29105"/>
        <label>2</label>
        <note>catalytic</note>
    </ligand>
</feature>
<dbReference type="InterPro" id="IPR001818">
    <property type="entry name" value="Pept_M10_metallopeptidase"/>
</dbReference>
<dbReference type="SUPFAM" id="SSF47090">
    <property type="entry name" value="PGBD-like"/>
    <property type="match status" value="1"/>
</dbReference>
<dbReference type="InterPro" id="IPR024079">
    <property type="entry name" value="MetalloPept_cat_dom_sf"/>
</dbReference>
<gene>
    <name evidence="14" type="ORF">KC19_12G080700</name>
</gene>
<dbReference type="EMBL" id="CM026433">
    <property type="protein sequence ID" value="KAG0554298.1"/>
    <property type="molecule type" value="Genomic_DNA"/>
</dbReference>
<comment type="cofactor">
    <cofactor evidence="10">
        <name>Zn(2+)</name>
        <dbReference type="ChEBI" id="CHEBI:29105"/>
    </cofactor>
    <text evidence="10">Binds 2 Zn(2+) ions per subunit.</text>
</comment>
<evidence type="ECO:0000256" key="2">
    <source>
        <dbReference type="ARBA" id="ARBA00022670"/>
    </source>
</evidence>
<feature type="domain" description="Peptidase metallopeptidase" evidence="13">
    <location>
        <begin position="190"/>
        <end position="355"/>
    </location>
</feature>
<feature type="binding site" evidence="10">
    <location>
        <position position="258"/>
    </location>
    <ligand>
        <name>Zn(2+)</name>
        <dbReference type="ChEBI" id="CHEBI:29105"/>
        <label>1</label>
    </ligand>
</feature>
<evidence type="ECO:0000256" key="11">
    <source>
        <dbReference type="PIRSR" id="PIRSR621190-5"/>
    </source>
</evidence>
<feature type="binding site" evidence="10">
    <location>
        <position position="264"/>
    </location>
    <ligand>
        <name>Ca(2+)</name>
        <dbReference type="ChEBI" id="CHEBI:29108"/>
        <label>3</label>
    </ligand>
</feature>
<dbReference type="PRINTS" id="PR00138">
    <property type="entry name" value="MATRIXIN"/>
</dbReference>
<comment type="similarity">
    <text evidence="1">Belongs to the peptidase M10A family. Matrix metalloproteinases (MMPs) subfamily.</text>
</comment>
<dbReference type="CDD" id="cd04278">
    <property type="entry name" value="ZnMc_MMP"/>
    <property type="match status" value="1"/>
</dbReference>
<dbReference type="GO" id="GO:0006508">
    <property type="term" value="P:proteolysis"/>
    <property type="evidence" value="ECO:0007669"/>
    <property type="project" value="UniProtKB-KW"/>
</dbReference>
<keyword evidence="2" id="KW-0645">Protease</keyword>
<name>A0A8T0G8T0_CERPU</name>
<evidence type="ECO:0000256" key="1">
    <source>
        <dbReference type="ARBA" id="ARBA00009614"/>
    </source>
</evidence>
<dbReference type="InterPro" id="IPR006026">
    <property type="entry name" value="Peptidase_Metallo"/>
</dbReference>
<dbReference type="Pfam" id="PF01471">
    <property type="entry name" value="PG_binding_1"/>
    <property type="match status" value="1"/>
</dbReference>
<feature type="binding site" evidence="10">
    <location>
        <position position="283"/>
    </location>
    <ligand>
        <name>Ca(2+)</name>
        <dbReference type="ChEBI" id="CHEBI:29108"/>
        <label>3</label>
    </ligand>
</feature>
<dbReference type="PANTHER" id="PTHR10201:SF323">
    <property type="entry name" value="MATRIX METALLOPROTEINASE-21"/>
    <property type="match status" value="1"/>
</dbReference>
<dbReference type="GO" id="GO:0004222">
    <property type="term" value="F:metalloendopeptidase activity"/>
    <property type="evidence" value="ECO:0007669"/>
    <property type="project" value="InterPro"/>
</dbReference>
<dbReference type="InterPro" id="IPR036365">
    <property type="entry name" value="PGBD-like_sf"/>
</dbReference>
<feature type="binding site" evidence="10">
    <location>
        <position position="286"/>
    </location>
    <ligand>
        <name>Ca(2+)</name>
        <dbReference type="ChEBI" id="CHEBI:29108"/>
        <label>3</label>
    </ligand>
</feature>
<accession>A0A8T0G8T0</accession>
<evidence type="ECO:0000256" key="7">
    <source>
        <dbReference type="ARBA" id="ARBA00023049"/>
    </source>
</evidence>
<feature type="chain" id="PRO_5035940425" description="Peptidase metallopeptidase domain-containing protein" evidence="12">
    <location>
        <begin position="31"/>
        <end position="401"/>
    </location>
</feature>
<sequence>MSTPTRSGLNCHLVVATLLLALLGIAQVESHLHGHGHGHDTVVELSGHRKLGALSEGVTRVASLTDEAGPWNSFKTLLDTKLGDVRTGVGALKSYLQQFGYISKTDAPAGTPFTDTFDNITQTAVMNYQRSFGLTVTGRLDVATLTQMITPRCGREDVINGTLIMLQRGLTATGTQHVSVGSQKWASFAGNPRWTRKNLTYAIDSTLLSPAVTQTDTEIAIDTAFAQWSAVTNLTFTRIQSLTTADITISFDLLDHGDGNPFDGQLGVLAHAYAPTNGRLHFDNSESWSINIQSASSTLKDFDLVSVAVHEIGHLIGLEHSSVPDAIMYPSISPLSSKQALNADDIAGAQSLYGANPTFTPGTTTPGTGGNLGAAVASWRRLRAMDVALSCFGLLVASLFI</sequence>
<feature type="binding site" evidence="10">
    <location>
        <position position="320"/>
    </location>
    <ligand>
        <name>Zn(2+)</name>
        <dbReference type="ChEBI" id="CHEBI:29105"/>
        <label>2</label>
        <note>catalytic</note>
    </ligand>
</feature>
<evidence type="ECO:0000256" key="9">
    <source>
        <dbReference type="PIRSR" id="PIRSR621190-1"/>
    </source>
</evidence>
<feature type="binding site" evidence="10">
    <location>
        <position position="256"/>
    </location>
    <ligand>
        <name>Zn(2+)</name>
        <dbReference type="ChEBI" id="CHEBI:29105"/>
        <label>1</label>
    </ligand>
</feature>
<feature type="active site" evidence="9">
    <location>
        <position position="311"/>
    </location>
</feature>
<comment type="caution">
    <text evidence="14">The sequence shown here is derived from an EMBL/GenBank/DDBJ whole genome shotgun (WGS) entry which is preliminary data.</text>
</comment>
<keyword evidence="5" id="KW-0378">Hydrolase</keyword>
<keyword evidence="7" id="KW-0482">Metalloprotease</keyword>
<evidence type="ECO:0000313" key="15">
    <source>
        <dbReference type="Proteomes" id="UP000822688"/>
    </source>
</evidence>
<comment type="cofactor">
    <cofactor evidence="10">
        <name>Ca(2+)</name>
        <dbReference type="ChEBI" id="CHEBI:29108"/>
    </cofactor>
    <text evidence="10">Can bind about 5 Ca(2+) ions per subunit.</text>
</comment>
<dbReference type="InterPro" id="IPR002477">
    <property type="entry name" value="Peptidoglycan-bd-like"/>
</dbReference>
<feature type="short sequence motif" description="Cysteine switch" evidence="11">
    <location>
        <begin position="151"/>
        <end position="158"/>
    </location>
</feature>
<keyword evidence="6 10" id="KW-0862">Zinc</keyword>
<organism evidence="14 15">
    <name type="scientific">Ceratodon purpureus</name>
    <name type="common">Fire moss</name>
    <name type="synonym">Dicranum purpureum</name>
    <dbReference type="NCBI Taxonomy" id="3225"/>
    <lineage>
        <taxon>Eukaryota</taxon>
        <taxon>Viridiplantae</taxon>
        <taxon>Streptophyta</taxon>
        <taxon>Embryophyta</taxon>
        <taxon>Bryophyta</taxon>
        <taxon>Bryophytina</taxon>
        <taxon>Bryopsida</taxon>
        <taxon>Dicranidae</taxon>
        <taxon>Pseudoditrichales</taxon>
        <taxon>Ditrichaceae</taxon>
        <taxon>Ceratodon</taxon>
    </lineage>
</organism>
<evidence type="ECO:0000256" key="6">
    <source>
        <dbReference type="ARBA" id="ARBA00022833"/>
    </source>
</evidence>
<feature type="binding site" evidence="10">
    <location>
        <position position="314"/>
    </location>
    <ligand>
        <name>Zn(2+)</name>
        <dbReference type="ChEBI" id="CHEBI:29105"/>
        <label>2</label>
        <note>catalytic</note>
    </ligand>
</feature>
<dbReference type="SMART" id="SM00235">
    <property type="entry name" value="ZnMc"/>
    <property type="match status" value="1"/>
</dbReference>
<dbReference type="InterPro" id="IPR033739">
    <property type="entry name" value="M10A_MMP"/>
</dbReference>
<proteinExistence type="inferred from homology"/>
<evidence type="ECO:0000256" key="3">
    <source>
        <dbReference type="ARBA" id="ARBA00022723"/>
    </source>
</evidence>